<evidence type="ECO:0000256" key="9">
    <source>
        <dbReference type="ARBA" id="ARBA00058677"/>
    </source>
</evidence>
<comment type="caution">
    <text evidence="14">The sequence shown here is derived from an EMBL/GenBank/DDBJ whole genome shotgun (WGS) entry which is preliminary data.</text>
</comment>
<dbReference type="PANTHER" id="PTHR13413">
    <property type="entry name" value="YLP MOTIF CONTAINING PROTEIN NUCLEAR PROTEIN ZAP"/>
    <property type="match status" value="1"/>
</dbReference>
<keyword evidence="5" id="KW-0832">Ubl conjugation</keyword>
<organism evidence="14 15">
    <name type="scientific">Ladona fulva</name>
    <name type="common">Scarce chaser dragonfly</name>
    <name type="synonym">Libellula fulva</name>
    <dbReference type="NCBI Taxonomy" id="123851"/>
    <lineage>
        <taxon>Eukaryota</taxon>
        <taxon>Metazoa</taxon>
        <taxon>Ecdysozoa</taxon>
        <taxon>Arthropoda</taxon>
        <taxon>Hexapoda</taxon>
        <taxon>Insecta</taxon>
        <taxon>Pterygota</taxon>
        <taxon>Palaeoptera</taxon>
        <taxon>Odonata</taxon>
        <taxon>Epiprocta</taxon>
        <taxon>Anisoptera</taxon>
        <taxon>Libelluloidea</taxon>
        <taxon>Libellulidae</taxon>
        <taxon>Ladona</taxon>
    </lineage>
</organism>
<reference evidence="14" key="1">
    <citation type="submission" date="2013-04" db="EMBL/GenBank/DDBJ databases">
        <authorList>
            <person name="Qu J."/>
            <person name="Murali S.C."/>
            <person name="Bandaranaike D."/>
            <person name="Bellair M."/>
            <person name="Blankenburg K."/>
            <person name="Chao H."/>
            <person name="Dinh H."/>
            <person name="Doddapaneni H."/>
            <person name="Downs B."/>
            <person name="Dugan-Rocha S."/>
            <person name="Elkadiri S."/>
            <person name="Gnanaolivu R.D."/>
            <person name="Hernandez B."/>
            <person name="Javaid M."/>
            <person name="Jayaseelan J.C."/>
            <person name="Lee S."/>
            <person name="Li M."/>
            <person name="Ming W."/>
            <person name="Munidasa M."/>
            <person name="Muniz J."/>
            <person name="Nguyen L."/>
            <person name="Ongeri F."/>
            <person name="Osuji N."/>
            <person name="Pu L.-L."/>
            <person name="Puazo M."/>
            <person name="Qu C."/>
            <person name="Quiroz J."/>
            <person name="Raj R."/>
            <person name="Weissenberger G."/>
            <person name="Xin Y."/>
            <person name="Zou X."/>
            <person name="Han Y."/>
            <person name="Richards S."/>
            <person name="Worley K."/>
            <person name="Muzny D."/>
            <person name="Gibbs R."/>
        </authorList>
    </citation>
    <scope>NUCLEOTIDE SEQUENCE</scope>
    <source>
        <strain evidence="14">Sampled in the wild</strain>
    </source>
</reference>
<protein>
    <recommendedName>
        <fullName evidence="11">YLP motif-containing protein 1</fullName>
    </recommendedName>
    <alternativeName>
        <fullName evidence="12">Nuclear protein ZAP3</fullName>
    </alternativeName>
</protein>
<dbReference type="EMBL" id="KZ309055">
    <property type="protein sequence ID" value="KAG8236639.1"/>
    <property type="molecule type" value="Genomic_DNA"/>
</dbReference>
<evidence type="ECO:0000313" key="14">
    <source>
        <dbReference type="EMBL" id="KAG8236639.1"/>
    </source>
</evidence>
<evidence type="ECO:0000256" key="1">
    <source>
        <dbReference type="ARBA" id="ARBA00004324"/>
    </source>
</evidence>
<evidence type="ECO:0000256" key="6">
    <source>
        <dbReference type="ARBA" id="ARBA00023015"/>
    </source>
</evidence>
<feature type="region of interest" description="Disordered" evidence="13">
    <location>
        <begin position="1"/>
        <end position="121"/>
    </location>
</feature>
<dbReference type="SUPFAM" id="SSF52540">
    <property type="entry name" value="P-loop containing nucleoside triphosphate hydrolases"/>
    <property type="match status" value="1"/>
</dbReference>
<evidence type="ECO:0000256" key="3">
    <source>
        <dbReference type="ARBA" id="ARBA00022491"/>
    </source>
</evidence>
<keyword evidence="15" id="KW-1185">Reference proteome</keyword>
<evidence type="ECO:0000256" key="13">
    <source>
        <dbReference type="SAM" id="MobiDB-lite"/>
    </source>
</evidence>
<keyword evidence="7" id="KW-0804">Transcription</keyword>
<feature type="region of interest" description="Disordered" evidence="13">
    <location>
        <begin position="146"/>
        <end position="254"/>
    </location>
</feature>
<dbReference type="InterPro" id="IPR027417">
    <property type="entry name" value="P-loop_NTPase"/>
</dbReference>
<dbReference type="Gene3D" id="3.40.50.300">
    <property type="entry name" value="P-loop containing nucleotide triphosphate hydrolases"/>
    <property type="match status" value="1"/>
</dbReference>
<evidence type="ECO:0000256" key="4">
    <source>
        <dbReference type="ARBA" id="ARBA00022499"/>
    </source>
</evidence>
<evidence type="ECO:0000313" key="15">
    <source>
        <dbReference type="Proteomes" id="UP000792457"/>
    </source>
</evidence>
<dbReference type="Pfam" id="PF13671">
    <property type="entry name" value="AAA_33"/>
    <property type="match status" value="1"/>
</dbReference>
<name>A0A8K0KLU0_LADFU</name>
<feature type="compositionally biased region" description="Low complexity" evidence="13">
    <location>
        <begin position="214"/>
        <end position="224"/>
    </location>
</feature>
<keyword evidence="6" id="KW-0805">Transcription regulation</keyword>
<comment type="function">
    <text evidence="9">Plays a role in the reduction of telomerase activity during differentiation of embryonic stem cells by binding to the core promoter of TERT and controlling its down-regulation.</text>
</comment>
<dbReference type="PANTHER" id="PTHR13413:SF0">
    <property type="entry name" value="YLP MOTIF-CONTAINING PROTEIN 1"/>
    <property type="match status" value="1"/>
</dbReference>
<evidence type="ECO:0000256" key="7">
    <source>
        <dbReference type="ARBA" id="ARBA00023163"/>
    </source>
</evidence>
<feature type="compositionally biased region" description="Basic and acidic residues" evidence="13">
    <location>
        <begin position="146"/>
        <end position="167"/>
    </location>
</feature>
<gene>
    <name evidence="14" type="ORF">J437_LFUL016331</name>
</gene>
<evidence type="ECO:0000256" key="8">
    <source>
        <dbReference type="ARBA" id="ARBA00023242"/>
    </source>
</evidence>
<evidence type="ECO:0000256" key="12">
    <source>
        <dbReference type="ARBA" id="ARBA00083294"/>
    </source>
</evidence>
<dbReference type="Proteomes" id="UP000792457">
    <property type="component" value="Unassembled WGS sequence"/>
</dbReference>
<reference evidence="14" key="2">
    <citation type="submission" date="2017-10" db="EMBL/GenBank/DDBJ databases">
        <title>Ladona fulva Genome sequencing and assembly.</title>
        <authorList>
            <person name="Murali S."/>
            <person name="Richards S."/>
            <person name="Bandaranaike D."/>
            <person name="Bellair M."/>
            <person name="Blankenburg K."/>
            <person name="Chao H."/>
            <person name="Dinh H."/>
            <person name="Doddapaneni H."/>
            <person name="Dugan-Rocha S."/>
            <person name="Elkadiri S."/>
            <person name="Gnanaolivu R."/>
            <person name="Hernandez B."/>
            <person name="Skinner E."/>
            <person name="Javaid M."/>
            <person name="Lee S."/>
            <person name="Li M."/>
            <person name="Ming W."/>
            <person name="Munidasa M."/>
            <person name="Muniz J."/>
            <person name="Nguyen L."/>
            <person name="Hughes D."/>
            <person name="Osuji N."/>
            <person name="Pu L.-L."/>
            <person name="Puazo M."/>
            <person name="Qu C."/>
            <person name="Quiroz J."/>
            <person name="Raj R."/>
            <person name="Weissenberger G."/>
            <person name="Xin Y."/>
            <person name="Zou X."/>
            <person name="Han Y."/>
            <person name="Worley K."/>
            <person name="Muzny D."/>
            <person name="Gibbs R."/>
        </authorList>
    </citation>
    <scope>NUCLEOTIDE SEQUENCE</scope>
    <source>
        <strain evidence="14">Sampled in the wild</strain>
    </source>
</reference>
<dbReference type="InterPro" id="IPR026314">
    <property type="entry name" value="YLP_motif_con_p1"/>
</dbReference>
<dbReference type="FunFam" id="3.40.50.300:FF:000399">
    <property type="entry name" value="YLP motif containing 1"/>
    <property type="match status" value="1"/>
</dbReference>
<evidence type="ECO:0000256" key="5">
    <source>
        <dbReference type="ARBA" id="ARBA00022843"/>
    </source>
</evidence>
<feature type="non-terminal residue" evidence="14">
    <location>
        <position position="1"/>
    </location>
</feature>
<evidence type="ECO:0000256" key="10">
    <source>
        <dbReference type="ARBA" id="ARBA00065932"/>
    </source>
</evidence>
<proteinExistence type="predicted"/>
<keyword evidence="3" id="KW-0678">Repressor</keyword>
<comment type="subcellular location">
    <subcellularLocation>
        <location evidence="1">Nucleus speckle</location>
    </subcellularLocation>
</comment>
<feature type="compositionally biased region" description="Low complexity" evidence="13">
    <location>
        <begin position="93"/>
        <end position="105"/>
    </location>
</feature>
<feature type="compositionally biased region" description="Basic and acidic residues" evidence="13">
    <location>
        <begin position="176"/>
        <end position="207"/>
    </location>
</feature>
<keyword evidence="2" id="KW-0488">Methylation</keyword>
<evidence type="ECO:0000256" key="2">
    <source>
        <dbReference type="ARBA" id="ARBA00022481"/>
    </source>
</evidence>
<comment type="subunit">
    <text evidence="10">Interacts with PPP1CA and NCOA5. Forms a complex with ILF2, ILF3, KHDRBS1, RBMX, NCOA5 and PPP1CA.</text>
</comment>
<accession>A0A8K0KLU0</accession>
<sequence>MIEGRFEHENRPFIDPDGSDRQCESRRGEERPYDERYLMGGQQERWEGRDVDPQGIWEEPHRRPSPPPPEREWAAEFVAPTVVDYGHMPRQDPQSQPAPRISSPRIPTPRRDFGGNVQTFDYCHGASRNPLPFAVDSVQREQWRGNEYGDRSGREGARTWDHDERSPSRGRNMDPPARETQRRESRWEKPRWSNQKHNEGDPPRWDEEERPVDGNSSSGRNGSNSNGGGSSSHPLVSYPLPAATTPPPPPFISQPSLAKVETVLIEDLLAAPGRATRPPRIVIILRGPPGSGKTFVAKLVKDKEVEQGGSAPRILSLDDYFMVEFEKEEKDPETGRKVTKKFMMYEFEAEMEKQYRNSLVKAFRKTVDDGYFPFIIVDCVNDKVRQFDEMWTYAKQKGFQVYICEMDMDVPTCSKRNTHGRSQRDIEEMVKHWEETPRSYVRVDVRSLLQSVAIT</sequence>
<feature type="compositionally biased region" description="Basic and acidic residues" evidence="13">
    <location>
        <begin position="1"/>
        <end position="37"/>
    </location>
</feature>
<keyword evidence="4" id="KW-1017">Isopeptide bond</keyword>
<keyword evidence="8" id="KW-0539">Nucleus</keyword>
<evidence type="ECO:0000256" key="11">
    <source>
        <dbReference type="ARBA" id="ARBA00068971"/>
    </source>
</evidence>
<feature type="compositionally biased region" description="Basic and acidic residues" evidence="13">
    <location>
        <begin position="44"/>
        <end position="62"/>
    </location>
</feature>
<dbReference type="OrthoDB" id="513595at2759"/>
<dbReference type="AlphaFoldDB" id="A0A8K0KLU0"/>
<dbReference type="GO" id="GO:0016607">
    <property type="term" value="C:nuclear speck"/>
    <property type="evidence" value="ECO:0007669"/>
    <property type="project" value="UniProtKB-SubCell"/>
</dbReference>
<dbReference type="GO" id="GO:0032204">
    <property type="term" value="P:regulation of telomere maintenance"/>
    <property type="evidence" value="ECO:0007669"/>
    <property type="project" value="TreeGrafter"/>
</dbReference>